<evidence type="ECO:0000256" key="2">
    <source>
        <dbReference type="SAM" id="SignalP"/>
    </source>
</evidence>
<organism evidence="3 4">
    <name type="scientific">Sphingomonas daechungensis</name>
    <dbReference type="NCBI Taxonomy" id="1176646"/>
    <lineage>
        <taxon>Bacteria</taxon>
        <taxon>Pseudomonadati</taxon>
        <taxon>Pseudomonadota</taxon>
        <taxon>Alphaproteobacteria</taxon>
        <taxon>Sphingomonadales</taxon>
        <taxon>Sphingomonadaceae</taxon>
        <taxon>Sphingomonas</taxon>
    </lineage>
</organism>
<dbReference type="EMBL" id="CP060780">
    <property type="protein sequence ID" value="QNP43834.1"/>
    <property type="molecule type" value="Genomic_DNA"/>
</dbReference>
<feature type="chain" id="PRO_5047348684" description="PRC-barrel domain-containing protein" evidence="2">
    <location>
        <begin position="23"/>
        <end position="177"/>
    </location>
</feature>
<proteinExistence type="predicted"/>
<protein>
    <recommendedName>
        <fullName evidence="5">PRC-barrel domain-containing protein</fullName>
    </recommendedName>
</protein>
<sequence>MKFRSSVLGTSLTLLLATAAAAQTTTAPPTTTETTTTQTQPTTTTEPATTTQTTTTQPTTTPGGTPATTTESTTTQTTPTTTPDGQAATTTTETTTTETQVTAATADDLKKGASVYDQTGALVGKVDSAKADSAVLNTGKARAEIPLASFGKNEKGLVVSITKADIDHQAKSAKKPK</sequence>
<evidence type="ECO:0008006" key="5">
    <source>
        <dbReference type="Google" id="ProtNLM"/>
    </source>
</evidence>
<keyword evidence="2" id="KW-0732">Signal</keyword>
<feature type="signal peptide" evidence="2">
    <location>
        <begin position="1"/>
        <end position="22"/>
    </location>
</feature>
<accession>A0ABX6T1X3</accession>
<reference evidence="3 4" key="1">
    <citation type="submission" date="2020-08" db="EMBL/GenBank/DDBJ databases">
        <title>Genome sequence of Sphingomonas daechungensis KACC 18115T.</title>
        <authorList>
            <person name="Hyun D.-W."/>
            <person name="Bae J.-W."/>
        </authorList>
    </citation>
    <scope>NUCLEOTIDE SEQUENCE [LARGE SCALE GENOMIC DNA]</scope>
    <source>
        <strain evidence="3 4">KACC 18115</strain>
    </source>
</reference>
<dbReference type="RefSeq" id="WP_187715259.1">
    <property type="nucleotide sequence ID" value="NZ_BAABJC010000001.1"/>
</dbReference>
<evidence type="ECO:0000313" key="4">
    <source>
        <dbReference type="Proteomes" id="UP000516134"/>
    </source>
</evidence>
<evidence type="ECO:0000313" key="3">
    <source>
        <dbReference type="EMBL" id="QNP43834.1"/>
    </source>
</evidence>
<dbReference type="Proteomes" id="UP000516134">
    <property type="component" value="Chromosome"/>
</dbReference>
<keyword evidence="4" id="KW-1185">Reference proteome</keyword>
<evidence type="ECO:0000256" key="1">
    <source>
        <dbReference type="SAM" id="MobiDB-lite"/>
    </source>
</evidence>
<name>A0ABX6T1X3_9SPHN</name>
<gene>
    <name evidence="3" type="ORF">H9L15_04120</name>
</gene>
<feature type="region of interest" description="Disordered" evidence="1">
    <location>
        <begin position="22"/>
        <end position="96"/>
    </location>
</feature>